<name>A0A9N7THU2_PLEPL</name>
<feature type="region of interest" description="Disordered" evidence="1">
    <location>
        <begin position="1"/>
        <end position="28"/>
    </location>
</feature>
<dbReference type="EMBL" id="CADEAL010000036">
    <property type="protein sequence ID" value="CAB1413091.1"/>
    <property type="molecule type" value="Genomic_DNA"/>
</dbReference>
<gene>
    <name evidence="2" type="ORF">PLEPLA_LOCUS791</name>
</gene>
<protein>
    <submittedName>
        <fullName evidence="2">Uncharacterized protein</fullName>
    </submittedName>
</protein>
<sequence length="222" mass="24663">MDTPVMSITMVDEDGNDSEISGEEYQEEREVDYTRNYWEDEDDIYQEFEELDFEALPDRSDMRRIASDDSFYPPDNSVMSDMYRSPSPESISFFKACCNNNSIIVKIMIRQGMSEEEVWETDKNRRSHQVLRSGQQILEQLQELLKAQCAAPGGPHPVAPHGVTGGGAFFLLYRGAVSIAGAEGTGYAVSGGHSGRVSGPSRGSPQLRRPLGEPSGWRLAAD</sequence>
<dbReference type="AlphaFoldDB" id="A0A9N7THU2"/>
<comment type="caution">
    <text evidence="2">The sequence shown here is derived from an EMBL/GenBank/DDBJ whole genome shotgun (WGS) entry which is preliminary data.</text>
</comment>
<evidence type="ECO:0000256" key="1">
    <source>
        <dbReference type="SAM" id="MobiDB-lite"/>
    </source>
</evidence>
<evidence type="ECO:0000313" key="3">
    <source>
        <dbReference type="Proteomes" id="UP001153269"/>
    </source>
</evidence>
<keyword evidence="3" id="KW-1185">Reference proteome</keyword>
<reference evidence="2" key="1">
    <citation type="submission" date="2020-03" db="EMBL/GenBank/DDBJ databases">
        <authorList>
            <person name="Weist P."/>
        </authorList>
    </citation>
    <scope>NUCLEOTIDE SEQUENCE</scope>
</reference>
<evidence type="ECO:0000313" key="2">
    <source>
        <dbReference type="EMBL" id="CAB1413091.1"/>
    </source>
</evidence>
<dbReference type="Proteomes" id="UP001153269">
    <property type="component" value="Unassembled WGS sequence"/>
</dbReference>
<feature type="compositionally biased region" description="Low complexity" evidence="1">
    <location>
        <begin position="195"/>
        <end position="205"/>
    </location>
</feature>
<feature type="compositionally biased region" description="Acidic residues" evidence="1">
    <location>
        <begin position="11"/>
        <end position="28"/>
    </location>
</feature>
<proteinExistence type="predicted"/>
<organism evidence="2 3">
    <name type="scientific">Pleuronectes platessa</name>
    <name type="common">European plaice</name>
    <dbReference type="NCBI Taxonomy" id="8262"/>
    <lineage>
        <taxon>Eukaryota</taxon>
        <taxon>Metazoa</taxon>
        <taxon>Chordata</taxon>
        <taxon>Craniata</taxon>
        <taxon>Vertebrata</taxon>
        <taxon>Euteleostomi</taxon>
        <taxon>Actinopterygii</taxon>
        <taxon>Neopterygii</taxon>
        <taxon>Teleostei</taxon>
        <taxon>Neoteleostei</taxon>
        <taxon>Acanthomorphata</taxon>
        <taxon>Carangaria</taxon>
        <taxon>Pleuronectiformes</taxon>
        <taxon>Pleuronectoidei</taxon>
        <taxon>Pleuronectidae</taxon>
        <taxon>Pleuronectes</taxon>
    </lineage>
</organism>
<feature type="region of interest" description="Disordered" evidence="1">
    <location>
        <begin position="192"/>
        <end position="222"/>
    </location>
</feature>
<accession>A0A9N7THU2</accession>